<dbReference type="Proteomes" id="UP000256405">
    <property type="component" value="Unassembled WGS sequence"/>
</dbReference>
<name>A0A3E0DRY9_9BACT</name>
<sequence length="70" mass="8102">MGGLKYYERTKLLIELIEKERTGSPKDLAGKLGLKERMIYNLIDDLTLVLGKDVCYCKEKKSYIFSKKPD</sequence>
<protein>
    <recommendedName>
        <fullName evidence="3">HTH domain-containing protein</fullName>
    </recommendedName>
</protein>
<dbReference type="OrthoDB" id="1163801at2"/>
<gene>
    <name evidence="1" type="ORF">C8N25_11470</name>
</gene>
<accession>A0A3E0DRY9</accession>
<dbReference type="AlphaFoldDB" id="A0A3E0DRY9"/>
<proteinExistence type="predicted"/>
<dbReference type="RefSeq" id="WP_086541425.1">
    <property type="nucleotide sequence ID" value="NZ_MSSW01000027.1"/>
</dbReference>
<organism evidence="1 2">
    <name type="scientific">Algoriphagus antarcticus</name>
    <dbReference type="NCBI Taxonomy" id="238540"/>
    <lineage>
        <taxon>Bacteria</taxon>
        <taxon>Pseudomonadati</taxon>
        <taxon>Bacteroidota</taxon>
        <taxon>Cytophagia</taxon>
        <taxon>Cytophagales</taxon>
        <taxon>Cyclobacteriaceae</taxon>
        <taxon>Algoriphagus</taxon>
    </lineage>
</organism>
<comment type="caution">
    <text evidence="1">The sequence shown here is derived from an EMBL/GenBank/DDBJ whole genome shotgun (WGS) entry which is preliminary data.</text>
</comment>
<dbReference type="EMBL" id="QUNF01000014">
    <property type="protein sequence ID" value="REG84721.1"/>
    <property type="molecule type" value="Genomic_DNA"/>
</dbReference>
<evidence type="ECO:0000313" key="1">
    <source>
        <dbReference type="EMBL" id="REG84721.1"/>
    </source>
</evidence>
<reference evidence="1 2" key="1">
    <citation type="submission" date="2018-08" db="EMBL/GenBank/DDBJ databases">
        <title>Genomic Encyclopedia of Archaeal and Bacterial Type Strains, Phase II (KMG-II): from individual species to whole genera.</title>
        <authorList>
            <person name="Goeker M."/>
        </authorList>
    </citation>
    <scope>NUCLEOTIDE SEQUENCE [LARGE SCALE GENOMIC DNA]</scope>
    <source>
        <strain evidence="1 2">DSM 15986</strain>
    </source>
</reference>
<evidence type="ECO:0008006" key="3">
    <source>
        <dbReference type="Google" id="ProtNLM"/>
    </source>
</evidence>
<keyword evidence="2" id="KW-1185">Reference proteome</keyword>
<evidence type="ECO:0000313" key="2">
    <source>
        <dbReference type="Proteomes" id="UP000256405"/>
    </source>
</evidence>